<gene>
    <name evidence="1" type="ORF">GDO81_017628</name>
</gene>
<dbReference type="Proteomes" id="UP000824782">
    <property type="component" value="Unassembled WGS sequence"/>
</dbReference>
<evidence type="ECO:0000313" key="1">
    <source>
        <dbReference type="EMBL" id="KAG8555223.1"/>
    </source>
</evidence>
<sequence>MMKSSEVEHDIQTELEVLKIGTGCRFLTSLRAYKETPENYIIVMDYMAGGDLHDLITEWMPFDMQTTRYISYDHIL</sequence>
<dbReference type="EMBL" id="WNYA01000009">
    <property type="protein sequence ID" value="KAG8555223.1"/>
    <property type="molecule type" value="Genomic_DNA"/>
</dbReference>
<dbReference type="Gene3D" id="3.30.200.20">
    <property type="entry name" value="Phosphorylase Kinase, domain 1"/>
    <property type="match status" value="1"/>
</dbReference>
<dbReference type="InterPro" id="IPR011009">
    <property type="entry name" value="Kinase-like_dom_sf"/>
</dbReference>
<reference evidence="1" key="1">
    <citation type="thesis" date="2020" institute="ProQuest LLC" country="789 East Eisenhower Parkway, Ann Arbor, MI, USA">
        <title>Comparative Genomics and Chromosome Evolution.</title>
        <authorList>
            <person name="Mudd A.B."/>
        </authorList>
    </citation>
    <scope>NUCLEOTIDE SEQUENCE</scope>
    <source>
        <strain evidence="1">237g6f4</strain>
        <tissue evidence="1">Blood</tissue>
    </source>
</reference>
<dbReference type="AlphaFoldDB" id="A0AAV7AAX3"/>
<comment type="caution">
    <text evidence="1">The sequence shown here is derived from an EMBL/GenBank/DDBJ whole genome shotgun (WGS) entry which is preliminary data.</text>
</comment>
<proteinExistence type="predicted"/>
<evidence type="ECO:0000313" key="2">
    <source>
        <dbReference type="Proteomes" id="UP000824782"/>
    </source>
</evidence>
<organism evidence="1 2">
    <name type="scientific">Engystomops pustulosus</name>
    <name type="common">Tungara frog</name>
    <name type="synonym">Physalaemus pustulosus</name>
    <dbReference type="NCBI Taxonomy" id="76066"/>
    <lineage>
        <taxon>Eukaryota</taxon>
        <taxon>Metazoa</taxon>
        <taxon>Chordata</taxon>
        <taxon>Craniata</taxon>
        <taxon>Vertebrata</taxon>
        <taxon>Euteleostomi</taxon>
        <taxon>Amphibia</taxon>
        <taxon>Batrachia</taxon>
        <taxon>Anura</taxon>
        <taxon>Neobatrachia</taxon>
        <taxon>Hyloidea</taxon>
        <taxon>Leptodactylidae</taxon>
        <taxon>Leiuperinae</taxon>
        <taxon>Engystomops</taxon>
    </lineage>
</organism>
<dbReference type="Gene3D" id="1.10.510.10">
    <property type="entry name" value="Transferase(Phosphotransferase) domain 1"/>
    <property type="match status" value="1"/>
</dbReference>
<name>A0AAV7AAX3_ENGPU</name>
<keyword evidence="2" id="KW-1185">Reference proteome</keyword>
<evidence type="ECO:0008006" key="3">
    <source>
        <dbReference type="Google" id="ProtNLM"/>
    </source>
</evidence>
<accession>A0AAV7AAX3</accession>
<protein>
    <recommendedName>
        <fullName evidence="3">Protein kinase domain-containing protein</fullName>
    </recommendedName>
</protein>
<dbReference type="SUPFAM" id="SSF56112">
    <property type="entry name" value="Protein kinase-like (PK-like)"/>
    <property type="match status" value="1"/>
</dbReference>